<proteinExistence type="predicted"/>
<dbReference type="Pfam" id="PF12520">
    <property type="entry name" value="DUF3723"/>
    <property type="match status" value="1"/>
</dbReference>
<dbReference type="InParanoid" id="E9E7N7"/>
<dbReference type="Proteomes" id="UP000002499">
    <property type="component" value="Unassembled WGS sequence"/>
</dbReference>
<name>E9E7N7_METAQ</name>
<evidence type="ECO:0000256" key="1">
    <source>
        <dbReference type="SAM" id="MobiDB-lite"/>
    </source>
</evidence>
<dbReference type="OMA" id="GHDNQWW"/>
<evidence type="ECO:0000313" key="2">
    <source>
        <dbReference type="EMBL" id="EFY88021.1"/>
    </source>
</evidence>
<gene>
    <name evidence="2" type="ORF">MAC_05885</name>
</gene>
<feature type="compositionally biased region" description="Polar residues" evidence="1">
    <location>
        <begin position="640"/>
        <end position="654"/>
    </location>
</feature>
<sequence length="664" mass="74534">MGSEIGIAEVQLRNLVFPHSRDKIPAAVENLAAVFKENCKPVAVQNLIPVYVRPGELEEILKRSNAKSEDVQRCRPPYPRLDPPSHINALHGRQRFEAALQSFGPQTWWGIKIFCISDRSDPEIVLYDEMNQFSSQKPDSDMEIFRRVCFHQRAGQWNRAHEWRLRLSESKRHSLGGLLESGAVCDRMYELTQYPGFCHGLKLGIMHKHLAEHCVEEICYYLDHIKNTWARITLDKLEVQQATDLKTVEALERLAPSCASVDQEGIKSLMRSGVLFPRISNPSLRREIEQQLLNIGVVIPSIETFHENMSYLHIGMRILREHLLGRPMMVKGETVAQDMRSIWSPGANLTEYAEDQFYPAISCPDFSMSYQIIFISALRNFPRLSTDRPKMERGQETIGAGIDEQYLARFLRHAQALGFTSSTIENKLRQLPPTTTPPSLIPVSTYKTQEPNIKRRTGRPYAGSYNVISRHLFLPEMLRNTEIGAYPSIIFIQTDFMRSFFHEFPDHPAVIAQNPGADTAQSRTSIPTGNEPLPVAGSSLANTPVQTVDVPQSSPALAMSQSPNTSFQLPAPVLSAAVSARGRRQLQHQDSESVRSILSPPQPARHQGGDHPSVSPPSININLEPSAPYQITQFRDTISSIQSQDTQGSDSTGRTILAPSDLYG</sequence>
<protein>
    <submittedName>
        <fullName evidence="2">Uncharacterized protein</fullName>
    </submittedName>
</protein>
<accession>E9E7N7</accession>
<feature type="region of interest" description="Disordered" evidence="1">
    <location>
        <begin position="640"/>
        <end position="664"/>
    </location>
</feature>
<dbReference type="OrthoDB" id="4932578at2759"/>
<feature type="region of interest" description="Disordered" evidence="1">
    <location>
        <begin position="579"/>
        <end position="624"/>
    </location>
</feature>
<evidence type="ECO:0000313" key="3">
    <source>
        <dbReference type="Proteomes" id="UP000002499"/>
    </source>
</evidence>
<dbReference type="InterPro" id="IPR022198">
    <property type="entry name" value="DUF3723"/>
</dbReference>
<dbReference type="eggNOG" id="ENOG502S0KD">
    <property type="taxonomic scope" value="Eukaryota"/>
</dbReference>
<keyword evidence="3" id="KW-1185">Reference proteome</keyword>
<feature type="region of interest" description="Disordered" evidence="1">
    <location>
        <begin position="511"/>
        <end position="539"/>
    </location>
</feature>
<dbReference type="HOGENOM" id="CLU_024007_0_0_1"/>
<dbReference type="AlphaFoldDB" id="E9E7N7"/>
<organism evidence="3">
    <name type="scientific">Metarhizium acridum (strain CQMa 102)</name>
    <dbReference type="NCBI Taxonomy" id="655827"/>
    <lineage>
        <taxon>Eukaryota</taxon>
        <taxon>Fungi</taxon>
        <taxon>Dikarya</taxon>
        <taxon>Ascomycota</taxon>
        <taxon>Pezizomycotina</taxon>
        <taxon>Sordariomycetes</taxon>
        <taxon>Hypocreomycetidae</taxon>
        <taxon>Hypocreales</taxon>
        <taxon>Clavicipitaceae</taxon>
        <taxon>Metarhizium</taxon>
    </lineage>
</organism>
<dbReference type="EMBL" id="GL698517">
    <property type="protein sequence ID" value="EFY88021.1"/>
    <property type="molecule type" value="Genomic_DNA"/>
</dbReference>
<reference evidence="2 3" key="1">
    <citation type="journal article" date="2011" name="PLoS Genet.">
        <title>Genome sequencing and comparative transcriptomics of the model entomopathogenic fungi Metarhizium anisopliae and M. acridum.</title>
        <authorList>
            <person name="Gao Q."/>
            <person name="Jin K."/>
            <person name="Ying S.H."/>
            <person name="Zhang Y."/>
            <person name="Xiao G."/>
            <person name="Shang Y."/>
            <person name="Duan Z."/>
            <person name="Hu X."/>
            <person name="Xie X.Q."/>
            <person name="Zhou G."/>
            <person name="Peng G."/>
            <person name="Luo Z."/>
            <person name="Huang W."/>
            <person name="Wang B."/>
            <person name="Fang W."/>
            <person name="Wang S."/>
            <person name="Zhong Y."/>
            <person name="Ma L.J."/>
            <person name="St Leger R.J."/>
            <person name="Zhao G.P."/>
            <person name="Pei Y."/>
            <person name="Feng M.G."/>
            <person name="Xia Y."/>
            <person name="Wang C."/>
        </authorList>
    </citation>
    <scope>NUCLEOTIDE SEQUENCE [LARGE SCALE GENOMIC DNA]</scope>
    <source>
        <strain evidence="2 3">CQMa 102</strain>
    </source>
</reference>
<feature type="compositionally biased region" description="Polar residues" evidence="1">
    <location>
        <begin position="519"/>
        <end position="528"/>
    </location>
</feature>